<comment type="caution">
    <text evidence="2">The sequence shown here is derived from an EMBL/GenBank/DDBJ whole genome shotgun (WGS) entry which is preliminary data.</text>
</comment>
<feature type="compositionally biased region" description="Gly residues" evidence="1">
    <location>
        <begin position="63"/>
        <end position="74"/>
    </location>
</feature>
<gene>
    <name evidence="2" type="ORF">NJ959_29545</name>
</gene>
<feature type="region of interest" description="Disordered" evidence="1">
    <location>
        <begin position="38"/>
        <end position="74"/>
    </location>
</feature>
<evidence type="ECO:0000256" key="1">
    <source>
        <dbReference type="SAM" id="MobiDB-lite"/>
    </source>
</evidence>
<dbReference type="Proteomes" id="UP001204953">
    <property type="component" value="Unassembled WGS sequence"/>
</dbReference>
<dbReference type="RefSeq" id="WP_254015285.1">
    <property type="nucleotide sequence ID" value="NZ_JAMZMM010000669.1"/>
</dbReference>
<organism evidence="2 3">
    <name type="scientific">Limnofasciculus baicalensis BBK-W-15</name>
    <dbReference type="NCBI Taxonomy" id="2699891"/>
    <lineage>
        <taxon>Bacteria</taxon>
        <taxon>Bacillati</taxon>
        <taxon>Cyanobacteriota</taxon>
        <taxon>Cyanophyceae</taxon>
        <taxon>Coleofasciculales</taxon>
        <taxon>Coleofasciculaceae</taxon>
        <taxon>Limnofasciculus</taxon>
        <taxon>Limnofasciculus baicalensis</taxon>
    </lineage>
</organism>
<evidence type="ECO:0000313" key="3">
    <source>
        <dbReference type="Proteomes" id="UP001204953"/>
    </source>
</evidence>
<feature type="non-terminal residue" evidence="2">
    <location>
        <position position="1"/>
    </location>
</feature>
<proteinExistence type="predicted"/>
<name>A0AAE3GXX5_9CYAN</name>
<feature type="compositionally biased region" description="Basic and acidic residues" evidence="1">
    <location>
        <begin position="49"/>
        <end position="62"/>
    </location>
</feature>
<accession>A0AAE3GXX5</accession>
<evidence type="ECO:0000313" key="2">
    <source>
        <dbReference type="EMBL" id="MCP2732579.1"/>
    </source>
</evidence>
<dbReference type="AlphaFoldDB" id="A0AAE3GXX5"/>
<keyword evidence="3" id="KW-1185">Reference proteome</keyword>
<reference evidence="2" key="1">
    <citation type="submission" date="2022-06" db="EMBL/GenBank/DDBJ databases">
        <title>New cyanobacteria of genus Symplocastrum in benthos of Lake Baikal.</title>
        <authorList>
            <person name="Sorokovikova E."/>
            <person name="Tikhonova I."/>
            <person name="Krasnopeev A."/>
            <person name="Evseev P."/>
            <person name="Gladkikh A."/>
            <person name="Belykh O."/>
        </authorList>
    </citation>
    <scope>NUCLEOTIDE SEQUENCE</scope>
    <source>
        <strain evidence="2">BBK-W-15</strain>
    </source>
</reference>
<protein>
    <submittedName>
        <fullName evidence="2">Uncharacterized protein</fullName>
    </submittedName>
</protein>
<sequence length="74" mass="7567">SDLRGKLGTGGSSNLPKKTDNTFHISDVVKDAIALEKAQKQSVASQKPDTGHNLHKGTDKSKGGGGSAGGRPKV</sequence>
<feature type="region of interest" description="Disordered" evidence="1">
    <location>
        <begin position="1"/>
        <end position="23"/>
    </location>
</feature>
<dbReference type="EMBL" id="JAMZMM010000669">
    <property type="protein sequence ID" value="MCP2732579.1"/>
    <property type="molecule type" value="Genomic_DNA"/>
</dbReference>